<feature type="transmembrane region" description="Helical" evidence="7">
    <location>
        <begin position="388"/>
        <end position="411"/>
    </location>
</feature>
<feature type="transmembrane region" description="Helical" evidence="7">
    <location>
        <begin position="731"/>
        <end position="750"/>
    </location>
</feature>
<evidence type="ECO:0000256" key="2">
    <source>
        <dbReference type="ARBA" id="ARBA00022475"/>
    </source>
</evidence>
<dbReference type="EMBL" id="BAAAQM010000008">
    <property type="protein sequence ID" value="GAA1962314.1"/>
    <property type="molecule type" value="Genomic_DNA"/>
</dbReference>
<keyword evidence="5 7" id="KW-0472">Membrane</keyword>
<feature type="compositionally biased region" description="Low complexity" evidence="6">
    <location>
        <begin position="415"/>
        <end position="433"/>
    </location>
</feature>
<feature type="transmembrane region" description="Helical" evidence="7">
    <location>
        <begin position="331"/>
        <end position="350"/>
    </location>
</feature>
<feature type="transmembrane region" description="Helical" evidence="7">
    <location>
        <begin position="30"/>
        <end position="49"/>
    </location>
</feature>
<protein>
    <submittedName>
        <fullName evidence="8">Uncharacterized protein</fullName>
    </submittedName>
</protein>
<keyword evidence="2" id="KW-1003">Cell membrane</keyword>
<organism evidence="8 9">
    <name type="scientific">Catenulispora subtropica</name>
    <dbReference type="NCBI Taxonomy" id="450798"/>
    <lineage>
        <taxon>Bacteria</taxon>
        <taxon>Bacillati</taxon>
        <taxon>Actinomycetota</taxon>
        <taxon>Actinomycetes</taxon>
        <taxon>Catenulisporales</taxon>
        <taxon>Catenulisporaceae</taxon>
        <taxon>Catenulispora</taxon>
    </lineage>
</organism>
<feature type="transmembrane region" description="Helical" evidence="7">
    <location>
        <begin position="786"/>
        <end position="804"/>
    </location>
</feature>
<keyword evidence="3 7" id="KW-0812">Transmembrane</keyword>
<feature type="transmembrane region" description="Helical" evidence="7">
    <location>
        <begin position="896"/>
        <end position="915"/>
    </location>
</feature>
<feature type="compositionally biased region" description="Basic and acidic residues" evidence="6">
    <location>
        <begin position="469"/>
        <end position="478"/>
    </location>
</feature>
<evidence type="ECO:0000256" key="1">
    <source>
        <dbReference type="ARBA" id="ARBA00004651"/>
    </source>
</evidence>
<accession>A0ABN2R2L1</accession>
<feature type="transmembrane region" description="Helical" evidence="7">
    <location>
        <begin position="362"/>
        <end position="382"/>
    </location>
</feature>
<feature type="transmembrane region" description="Helical" evidence="7">
    <location>
        <begin position="562"/>
        <end position="583"/>
    </location>
</feature>
<dbReference type="PANTHER" id="PTHR30250:SF11">
    <property type="entry name" value="O-ANTIGEN TRANSPORTER-RELATED"/>
    <property type="match status" value="1"/>
</dbReference>
<sequence>MAAGLLLVGLSGYVFLAVTGHSSTPSNAAALSSLYFLAGLVTLGVFVGLEQETSRATSRAMASGRRLAPVARRARRHTVWLLALTLAVLAVLSPALVAGPLRGQWALFGALMLAAGAGAACYWVRGLLGGRQQFHGYAATLATEGLGRLVPCVALFVATGQGGAAWAYGVAFAAAQGLAAGAGWWWLREGFEVPGTDPVDTEISEFESGERSAAGGLALLVTGSLLTQVVANLPPLAASTRLQHSDAVAAAFGQAFVLVRIPLLLISPIQAMLLPDLTRSAARGDHAALKAKVRLALAAVAGLGVAGTALLAVAGPWVLRVFFGTKADLSHALLAVLGIGTVFLMAAAILQPTLVALNGHRLVPMAWGAGAVVSAVLVELPVDPLHAAAAGGVGGPVTVVAVMAGGLAGALRRARGDATSTPGATGATGTDGSLPDAVNGAIDGAARDTTDRATPDTTDRAAHGAIDGATHDTTDRAAHGTTAGSTATAEMLWATSEAAPAATAARPYGAPVAMAAAMNGPLAGVPGDAPGAAHAERRFPLAGPGAGGASWQRTAARAGKPAAEVVAALVAAFVMVFAARYIAVDPLARTGQVSALAALQLRFAVLGIALLAVLVFFHRRGRGYDTAKRVVCAAVAGLASGFLGGGVVVALRGTPWPLFGLSGDTGRLVEWSASIVHGHGNPNPTYPPLTLHALAWWAQLFHHGDTAAAFRDFEIGGAALTGPAAYLAWRLVLSPLWALVVGVVPAYAIIDPYKPYGAIVMIVLLPVFVASVRHTTRVGDLSWRRVLASAVLFGLLYSILFLTYPGSSLWSAPGLMAAVFLLFPWSKHRVGKLAAFVGATLAVFGILCGWYVNDLLGPGTVDRAYGFDAYTDPAFFSMWRTDMPGDVGQWPPPGELAGVGLFSILTFAGLGVALWLGWRRPLAVTVACVFAGTWLWRMEVASRMWATGTVQLWPRTGNQLLYCVLVLGAAAACFAASRLGSWPPSPARLGAHVGALAAALLVLGTAASSASDYWMPAKTNSYKILAYVAQTMRKPDGTCPTYAPDHACSDTGDQSWLNNFAPPRNH</sequence>
<comment type="caution">
    <text evidence="8">The sequence shown here is derived from an EMBL/GenBank/DDBJ whole genome shotgun (WGS) entry which is preliminary data.</text>
</comment>
<feature type="transmembrane region" description="Helical" evidence="7">
    <location>
        <begin position="756"/>
        <end position="774"/>
    </location>
</feature>
<feature type="transmembrane region" description="Helical" evidence="7">
    <location>
        <begin position="105"/>
        <end position="124"/>
    </location>
</feature>
<dbReference type="PANTHER" id="PTHR30250">
    <property type="entry name" value="PST FAMILY PREDICTED COLANIC ACID TRANSPORTER"/>
    <property type="match status" value="1"/>
</dbReference>
<comment type="subcellular location">
    <subcellularLocation>
        <location evidence="1">Cell membrane</location>
        <topology evidence="1">Multi-pass membrane protein</topology>
    </subcellularLocation>
</comment>
<feature type="compositionally biased region" description="Basic and acidic residues" evidence="6">
    <location>
        <begin position="445"/>
        <end position="462"/>
    </location>
</feature>
<evidence type="ECO:0000313" key="8">
    <source>
        <dbReference type="EMBL" id="GAA1962314.1"/>
    </source>
</evidence>
<feature type="transmembrane region" description="Helical" evidence="7">
    <location>
        <begin position="810"/>
        <end position="826"/>
    </location>
</feature>
<proteinExistence type="predicted"/>
<feature type="region of interest" description="Disordered" evidence="6">
    <location>
        <begin position="415"/>
        <end position="484"/>
    </location>
</feature>
<evidence type="ECO:0000313" key="9">
    <source>
        <dbReference type="Proteomes" id="UP001499854"/>
    </source>
</evidence>
<feature type="transmembrane region" description="Helical" evidence="7">
    <location>
        <begin position="989"/>
        <end position="1010"/>
    </location>
</feature>
<reference evidence="8 9" key="1">
    <citation type="journal article" date="2019" name="Int. J. Syst. Evol. Microbiol.">
        <title>The Global Catalogue of Microorganisms (GCM) 10K type strain sequencing project: providing services to taxonomists for standard genome sequencing and annotation.</title>
        <authorList>
            <consortium name="The Broad Institute Genomics Platform"/>
            <consortium name="The Broad Institute Genome Sequencing Center for Infectious Disease"/>
            <person name="Wu L."/>
            <person name="Ma J."/>
        </authorList>
    </citation>
    <scope>NUCLEOTIDE SEQUENCE [LARGE SCALE GENOMIC DNA]</scope>
    <source>
        <strain evidence="8 9">JCM 16013</strain>
    </source>
</reference>
<evidence type="ECO:0000256" key="6">
    <source>
        <dbReference type="SAM" id="MobiDB-lite"/>
    </source>
</evidence>
<feature type="transmembrane region" description="Helical" evidence="7">
    <location>
        <begin position="165"/>
        <end position="187"/>
    </location>
</feature>
<feature type="transmembrane region" description="Helical" evidence="7">
    <location>
        <begin position="630"/>
        <end position="651"/>
    </location>
</feature>
<feature type="transmembrane region" description="Helical" evidence="7">
    <location>
        <begin position="959"/>
        <end position="977"/>
    </location>
</feature>
<evidence type="ECO:0000256" key="5">
    <source>
        <dbReference type="ARBA" id="ARBA00023136"/>
    </source>
</evidence>
<dbReference type="Proteomes" id="UP001499854">
    <property type="component" value="Unassembled WGS sequence"/>
</dbReference>
<feature type="transmembrane region" description="Helical" evidence="7">
    <location>
        <begin position="79"/>
        <end position="99"/>
    </location>
</feature>
<dbReference type="InterPro" id="IPR050833">
    <property type="entry name" value="Poly_Biosynth_Transport"/>
</dbReference>
<name>A0ABN2R2L1_9ACTN</name>
<evidence type="ECO:0000256" key="3">
    <source>
        <dbReference type="ARBA" id="ARBA00022692"/>
    </source>
</evidence>
<feature type="transmembrane region" description="Helical" evidence="7">
    <location>
        <begin position="833"/>
        <end position="852"/>
    </location>
</feature>
<keyword evidence="4 7" id="KW-1133">Transmembrane helix</keyword>
<feature type="transmembrane region" description="Helical" evidence="7">
    <location>
        <begin position="295"/>
        <end position="319"/>
    </location>
</feature>
<evidence type="ECO:0000256" key="7">
    <source>
        <dbReference type="SAM" id="Phobius"/>
    </source>
</evidence>
<gene>
    <name evidence="8" type="ORF">GCM10009838_19000</name>
</gene>
<feature type="transmembrane region" description="Helical" evidence="7">
    <location>
        <begin position="595"/>
        <end position="618"/>
    </location>
</feature>
<feature type="transmembrane region" description="Helical" evidence="7">
    <location>
        <begin position="251"/>
        <end position="274"/>
    </location>
</feature>
<evidence type="ECO:0000256" key="4">
    <source>
        <dbReference type="ARBA" id="ARBA00022989"/>
    </source>
</evidence>
<keyword evidence="9" id="KW-1185">Reference proteome</keyword>